<evidence type="ECO:0000313" key="4">
    <source>
        <dbReference type="Proteomes" id="UP000006556"/>
    </source>
</evidence>
<accession>A5CY70</accession>
<dbReference type="EMBL" id="AP009389">
    <property type="protein sequence ID" value="BAF61060.1"/>
    <property type="molecule type" value="Genomic_DNA"/>
</dbReference>
<dbReference type="KEGG" id="pth:PTH_2879"/>
<proteinExistence type="predicted"/>
<keyword evidence="4" id="KW-1185">Reference proteome</keyword>
<sequence>MKRAWIIPVVICLLLLAAWPFRWEKGPVQSDSKAKIAHMRDRWTGQAWVALYGIANGEVYSGEMRPVPSQADIAKRKEQILASPEEVQKRQELEKKLAEYEEIKEQYKWANAKYDELINENMEKIRKETLELRKQQGRFIPLDFSDEKLNKGIPQDIINAHELTVNTAQNERKIRGELDNQQKWAEDTARSEFMCWAWRKRNIATGVWAGLVVLSAIMAVILFIRASRSRHDQGVSTL</sequence>
<dbReference type="AlphaFoldDB" id="A5CY70"/>
<evidence type="ECO:0000256" key="2">
    <source>
        <dbReference type="SAM" id="Phobius"/>
    </source>
</evidence>
<organism evidence="3 4">
    <name type="scientific">Pelotomaculum thermopropionicum (strain DSM 13744 / JCM 10971 / SI)</name>
    <dbReference type="NCBI Taxonomy" id="370438"/>
    <lineage>
        <taxon>Bacteria</taxon>
        <taxon>Bacillati</taxon>
        <taxon>Bacillota</taxon>
        <taxon>Clostridia</taxon>
        <taxon>Eubacteriales</taxon>
        <taxon>Desulfotomaculaceae</taxon>
        <taxon>Pelotomaculum</taxon>
    </lineage>
</organism>
<keyword evidence="1" id="KW-0175">Coiled coil</keyword>
<evidence type="ECO:0000256" key="1">
    <source>
        <dbReference type="SAM" id="Coils"/>
    </source>
</evidence>
<keyword evidence="2" id="KW-0472">Membrane</keyword>
<evidence type="ECO:0000313" key="3">
    <source>
        <dbReference type="EMBL" id="BAF61060.1"/>
    </source>
</evidence>
<dbReference type="HOGENOM" id="CLU_1164992_0_0_9"/>
<protein>
    <submittedName>
        <fullName evidence="3">Uncharacterized protein</fullName>
    </submittedName>
</protein>
<gene>
    <name evidence="3" type="ordered locus">PTH_2879</name>
</gene>
<dbReference type="eggNOG" id="ENOG5033NSN">
    <property type="taxonomic scope" value="Bacteria"/>
</dbReference>
<keyword evidence="2" id="KW-0812">Transmembrane</keyword>
<dbReference type="Proteomes" id="UP000006556">
    <property type="component" value="Chromosome"/>
</dbReference>
<keyword evidence="2" id="KW-1133">Transmembrane helix</keyword>
<feature type="coiled-coil region" evidence="1">
    <location>
        <begin position="83"/>
        <end position="120"/>
    </location>
</feature>
<reference evidence="4" key="1">
    <citation type="journal article" date="2008" name="Genome Res.">
        <title>The genome of Pelotomaculum thermopropionicum reveals niche-associated evolution in anaerobic microbiota.</title>
        <authorList>
            <person name="Kosaka T."/>
            <person name="Kato S."/>
            <person name="Shimoyama T."/>
            <person name="Ishii S."/>
            <person name="Abe T."/>
            <person name="Watanabe K."/>
        </authorList>
    </citation>
    <scope>NUCLEOTIDE SEQUENCE [LARGE SCALE GENOMIC DNA]</scope>
    <source>
        <strain evidence="4">DSM 13744 / JCM 10971 / SI</strain>
    </source>
</reference>
<name>A5CY70_PELTS</name>
<feature type="transmembrane region" description="Helical" evidence="2">
    <location>
        <begin position="203"/>
        <end position="224"/>
    </location>
</feature>